<organism evidence="2 3">
    <name type="scientific">Methylocapsa polymorpha</name>
    <dbReference type="NCBI Taxonomy" id="3080828"/>
    <lineage>
        <taxon>Bacteria</taxon>
        <taxon>Pseudomonadati</taxon>
        <taxon>Pseudomonadota</taxon>
        <taxon>Alphaproteobacteria</taxon>
        <taxon>Hyphomicrobiales</taxon>
        <taxon>Beijerinckiaceae</taxon>
        <taxon>Methylocapsa</taxon>
    </lineage>
</organism>
<dbReference type="EMBL" id="CP136862">
    <property type="protein sequence ID" value="WOJ90714.1"/>
    <property type="molecule type" value="Genomic_DNA"/>
</dbReference>
<protein>
    <submittedName>
        <fullName evidence="2">Uncharacterized protein</fullName>
    </submittedName>
</protein>
<name>A0ABZ0HTU6_9HYPH</name>
<reference evidence="2 3" key="1">
    <citation type="submission" date="2023-10" db="EMBL/GenBank/DDBJ databases">
        <title>Novel methanotroph of the genus Methylocapsa from a subarctic wetland.</title>
        <authorList>
            <person name="Belova S.E."/>
            <person name="Oshkin I.Y."/>
            <person name="Miroshnikov K."/>
            <person name="Dedysh S.N."/>
        </authorList>
    </citation>
    <scope>NUCLEOTIDE SEQUENCE [LARGE SCALE GENOMIC DNA]</scope>
    <source>
        <strain evidence="2 3">RX1</strain>
    </source>
</reference>
<feature type="chain" id="PRO_5046645149" evidence="1">
    <location>
        <begin position="22"/>
        <end position="200"/>
    </location>
</feature>
<evidence type="ECO:0000313" key="3">
    <source>
        <dbReference type="Proteomes" id="UP001626536"/>
    </source>
</evidence>
<sequence>MKKILIAAAAAAAIHAAPAVAEDQALVCWYNDDGAFASASGAPATAKMGAVERTGDSGGTAYSYVISARDGGACPYQVPLGTKSAKTVPLVRQDESNCTNDDVSSADAAVLGGSVTVFRASSQLTGVSVHLTGAAPNATFRVKLKCDHQLGTVKTDAKGDGNATFDFVSNSVGPSYAFDISPELASAGNGNTFQSVKITR</sequence>
<feature type="signal peptide" evidence="1">
    <location>
        <begin position="1"/>
        <end position="21"/>
    </location>
</feature>
<evidence type="ECO:0000256" key="1">
    <source>
        <dbReference type="SAM" id="SignalP"/>
    </source>
</evidence>
<dbReference type="Proteomes" id="UP001626536">
    <property type="component" value="Chromosome"/>
</dbReference>
<dbReference type="RefSeq" id="WP_407340299.1">
    <property type="nucleotide sequence ID" value="NZ_CP136862.1"/>
</dbReference>
<keyword evidence="1" id="KW-0732">Signal</keyword>
<keyword evidence="3" id="KW-1185">Reference proteome</keyword>
<gene>
    <name evidence="2" type="ORF">RZS28_05335</name>
</gene>
<proteinExistence type="predicted"/>
<accession>A0ABZ0HTU6</accession>
<evidence type="ECO:0000313" key="2">
    <source>
        <dbReference type="EMBL" id="WOJ90714.1"/>
    </source>
</evidence>